<feature type="transmembrane region" description="Helical" evidence="1">
    <location>
        <begin position="177"/>
        <end position="198"/>
    </location>
</feature>
<keyword evidence="3" id="KW-1185">Reference proteome</keyword>
<keyword evidence="1" id="KW-0472">Membrane</keyword>
<reference evidence="2" key="2">
    <citation type="submission" date="2023-01" db="EMBL/GenBank/DDBJ databases">
        <title>Draft genome sequence of Agaribacter marinus strain NBRC 110023.</title>
        <authorList>
            <person name="Sun Q."/>
            <person name="Mori K."/>
        </authorList>
    </citation>
    <scope>NUCLEOTIDE SEQUENCE</scope>
    <source>
        <strain evidence="2">NBRC 110023</strain>
    </source>
</reference>
<dbReference type="AlphaFoldDB" id="A0AA37SX88"/>
<gene>
    <name evidence="2" type="ORF">GCM10007852_23200</name>
</gene>
<proteinExistence type="predicted"/>
<name>A0AA37SX88_9ALTE</name>
<feature type="transmembrane region" description="Helical" evidence="1">
    <location>
        <begin position="281"/>
        <end position="299"/>
    </location>
</feature>
<feature type="transmembrane region" description="Helical" evidence="1">
    <location>
        <begin position="210"/>
        <end position="233"/>
    </location>
</feature>
<evidence type="ECO:0008006" key="4">
    <source>
        <dbReference type="Google" id="ProtNLM"/>
    </source>
</evidence>
<evidence type="ECO:0000313" key="2">
    <source>
        <dbReference type="EMBL" id="GLR71412.1"/>
    </source>
</evidence>
<evidence type="ECO:0000313" key="3">
    <source>
        <dbReference type="Proteomes" id="UP001156601"/>
    </source>
</evidence>
<protein>
    <recommendedName>
        <fullName evidence="4">ABC-2 type transport system permease protein</fullName>
    </recommendedName>
</protein>
<dbReference type="EMBL" id="BSOT01000006">
    <property type="protein sequence ID" value="GLR71412.1"/>
    <property type="molecule type" value="Genomic_DNA"/>
</dbReference>
<feature type="transmembrane region" description="Helical" evidence="1">
    <location>
        <begin position="124"/>
        <end position="157"/>
    </location>
</feature>
<sequence length="306" mass="34952">MNSTMIYANIKREIWEYKKTLIWVPTTITLLILAFSLLAVFKMDAYQLERIEEVLLHANSANYKGFEQMTLVFLLPLYMPFIVILFFVQFSYFTSCLFDERRDLSVLFWRSLPVSDAVAIGNKLFVGAIVLPLIFLLSASVLVLVCSLLAGVGTALFLHSDIPVLEVFMSANILTNLGFICLHLIPITLWLFPLYAWLMLVSMFAKKAPLLWAFLPVVLILTLEYLAEGFLHIEMSFLSNMLFEYFQLLDIKGMKNISLNMSEDASSSGAYVVFTTIFEKVGVVPMLIGCAFMYCTYWLRVNRSHI</sequence>
<reference evidence="2" key="1">
    <citation type="journal article" date="2014" name="Int. J. Syst. Evol. Microbiol.">
        <title>Complete genome sequence of Corynebacterium casei LMG S-19264T (=DSM 44701T), isolated from a smear-ripened cheese.</title>
        <authorList>
            <consortium name="US DOE Joint Genome Institute (JGI-PGF)"/>
            <person name="Walter F."/>
            <person name="Albersmeier A."/>
            <person name="Kalinowski J."/>
            <person name="Ruckert C."/>
        </authorList>
    </citation>
    <scope>NUCLEOTIDE SEQUENCE</scope>
    <source>
        <strain evidence="2">NBRC 110023</strain>
    </source>
</reference>
<dbReference type="RefSeq" id="WP_284217772.1">
    <property type="nucleotide sequence ID" value="NZ_BSOT01000006.1"/>
</dbReference>
<feature type="transmembrane region" description="Helical" evidence="1">
    <location>
        <begin position="21"/>
        <end position="41"/>
    </location>
</feature>
<feature type="transmembrane region" description="Helical" evidence="1">
    <location>
        <begin position="71"/>
        <end position="93"/>
    </location>
</feature>
<evidence type="ECO:0000256" key="1">
    <source>
        <dbReference type="SAM" id="Phobius"/>
    </source>
</evidence>
<comment type="caution">
    <text evidence="2">The sequence shown here is derived from an EMBL/GenBank/DDBJ whole genome shotgun (WGS) entry which is preliminary data.</text>
</comment>
<accession>A0AA37SX88</accession>
<keyword evidence="1" id="KW-1133">Transmembrane helix</keyword>
<dbReference type="Proteomes" id="UP001156601">
    <property type="component" value="Unassembled WGS sequence"/>
</dbReference>
<organism evidence="2 3">
    <name type="scientific">Agaribacter marinus</name>
    <dbReference type="NCBI Taxonomy" id="1431249"/>
    <lineage>
        <taxon>Bacteria</taxon>
        <taxon>Pseudomonadati</taxon>
        <taxon>Pseudomonadota</taxon>
        <taxon>Gammaproteobacteria</taxon>
        <taxon>Alteromonadales</taxon>
        <taxon>Alteromonadaceae</taxon>
        <taxon>Agaribacter</taxon>
    </lineage>
</organism>
<keyword evidence="1" id="KW-0812">Transmembrane</keyword>